<dbReference type="OrthoDB" id="5967843at2759"/>
<gene>
    <name evidence="1" type="ORF">P691DRAFT_792000</name>
</gene>
<dbReference type="AlphaFoldDB" id="A0A9P5WZE4"/>
<evidence type="ECO:0000313" key="2">
    <source>
        <dbReference type="Proteomes" id="UP000807342"/>
    </source>
</evidence>
<proteinExistence type="predicted"/>
<protein>
    <submittedName>
        <fullName evidence="1">Uncharacterized protein</fullName>
    </submittedName>
</protein>
<comment type="caution">
    <text evidence="1">The sequence shown here is derived from an EMBL/GenBank/DDBJ whole genome shotgun (WGS) entry which is preliminary data.</text>
</comment>
<dbReference type="EMBL" id="MU152044">
    <property type="protein sequence ID" value="KAF9441135.1"/>
    <property type="molecule type" value="Genomic_DNA"/>
</dbReference>
<keyword evidence="2" id="KW-1185">Reference proteome</keyword>
<accession>A0A9P5WZE4</accession>
<sequence>MIWRVFETSSSVCSGDDRLLETLARRRGFFSPGDSQTVAEKLFDQGRLGASLFFSQTNGRRDPRRVFPTLAYQFAVQELSYKAYLTRTKLKDPQSLKKAMAKQFRLLIGEPFGRNVVTTNVRVMTPDGLDDQFVLQYSSAPLIWIIASRPETHLKTASSEDNVKPSFWEEDVPVDSPEACRDVEKFLHDKFTQIEHRYFYHTHEMPWLVHSQFLRIATVASGLYIIGDPSIGNPIAQLRCTISIISKVPRFQLRRNTLAVLDPLFEDIISRIPRDLLKVAKDLAASLIFLNHKSVNISSMNLSLICNFLNIARDDVVTALRHRRLVLFFKKVHDIGKSRPHFYHTSFQNFLEDPSQSNEYSIDIKKCRLDLFWGSQVLVGATLCYESSGSHLLSILENTNHRQLLGTRSRYGPLVDRTTYRVPHQVLLCALWEHQIVTYATLLSLGIDKARLMNSATHRDSTRALVELYKLAAS</sequence>
<evidence type="ECO:0000313" key="1">
    <source>
        <dbReference type="EMBL" id="KAF9441135.1"/>
    </source>
</evidence>
<name>A0A9P5WZE4_9AGAR</name>
<organism evidence="1 2">
    <name type="scientific">Macrolepiota fuliginosa MF-IS2</name>
    <dbReference type="NCBI Taxonomy" id="1400762"/>
    <lineage>
        <taxon>Eukaryota</taxon>
        <taxon>Fungi</taxon>
        <taxon>Dikarya</taxon>
        <taxon>Basidiomycota</taxon>
        <taxon>Agaricomycotina</taxon>
        <taxon>Agaricomycetes</taxon>
        <taxon>Agaricomycetidae</taxon>
        <taxon>Agaricales</taxon>
        <taxon>Agaricineae</taxon>
        <taxon>Agaricaceae</taxon>
        <taxon>Macrolepiota</taxon>
    </lineage>
</organism>
<dbReference type="Proteomes" id="UP000807342">
    <property type="component" value="Unassembled WGS sequence"/>
</dbReference>
<reference evidence="1" key="1">
    <citation type="submission" date="2020-11" db="EMBL/GenBank/DDBJ databases">
        <authorList>
            <consortium name="DOE Joint Genome Institute"/>
            <person name="Ahrendt S."/>
            <person name="Riley R."/>
            <person name="Andreopoulos W."/>
            <person name="Labutti K."/>
            <person name="Pangilinan J."/>
            <person name="Ruiz-Duenas F.J."/>
            <person name="Barrasa J.M."/>
            <person name="Sanchez-Garcia M."/>
            <person name="Camarero S."/>
            <person name="Miyauchi S."/>
            <person name="Serrano A."/>
            <person name="Linde D."/>
            <person name="Babiker R."/>
            <person name="Drula E."/>
            <person name="Ayuso-Fernandez I."/>
            <person name="Pacheco R."/>
            <person name="Padilla G."/>
            <person name="Ferreira P."/>
            <person name="Barriuso J."/>
            <person name="Kellner H."/>
            <person name="Castanera R."/>
            <person name="Alfaro M."/>
            <person name="Ramirez L."/>
            <person name="Pisabarro A.G."/>
            <person name="Kuo A."/>
            <person name="Tritt A."/>
            <person name="Lipzen A."/>
            <person name="He G."/>
            <person name="Yan M."/>
            <person name="Ng V."/>
            <person name="Cullen D."/>
            <person name="Martin F."/>
            <person name="Rosso M.-N."/>
            <person name="Henrissat B."/>
            <person name="Hibbett D."/>
            <person name="Martinez A.T."/>
            <person name="Grigoriev I.V."/>
        </authorList>
    </citation>
    <scope>NUCLEOTIDE SEQUENCE</scope>
    <source>
        <strain evidence="1">MF-IS2</strain>
    </source>
</reference>